<evidence type="ECO:0000259" key="3">
    <source>
        <dbReference type="PROSITE" id="PS51752"/>
    </source>
</evidence>
<evidence type="ECO:0000313" key="4">
    <source>
        <dbReference type="EMBL" id="KAJ4839555.1"/>
    </source>
</evidence>
<dbReference type="PANTHER" id="PTHR47293:SF70">
    <property type="entry name" value="JACALIN-RELATED LECTIN 24-RELATED"/>
    <property type="match status" value="1"/>
</dbReference>
<organism evidence="4 5">
    <name type="scientific">Turnera subulata</name>
    <dbReference type="NCBI Taxonomy" id="218843"/>
    <lineage>
        <taxon>Eukaryota</taxon>
        <taxon>Viridiplantae</taxon>
        <taxon>Streptophyta</taxon>
        <taxon>Embryophyta</taxon>
        <taxon>Tracheophyta</taxon>
        <taxon>Spermatophyta</taxon>
        <taxon>Magnoliopsida</taxon>
        <taxon>eudicotyledons</taxon>
        <taxon>Gunneridae</taxon>
        <taxon>Pentapetalae</taxon>
        <taxon>rosids</taxon>
        <taxon>fabids</taxon>
        <taxon>Malpighiales</taxon>
        <taxon>Passifloraceae</taxon>
        <taxon>Turnera</taxon>
    </lineage>
</organism>
<reference evidence="4" key="2">
    <citation type="journal article" date="2023" name="Plants (Basel)">
        <title>Annotation of the Turnera subulata (Passifloraceae) Draft Genome Reveals the S-Locus Evolved after the Divergence of Turneroideae from Passifloroideae in a Stepwise Manner.</title>
        <authorList>
            <person name="Henning P.M."/>
            <person name="Roalson E.H."/>
            <person name="Mir W."/>
            <person name="McCubbin A.G."/>
            <person name="Shore J.S."/>
        </authorList>
    </citation>
    <scope>NUCLEOTIDE SEQUENCE</scope>
    <source>
        <strain evidence="4">F60SS</strain>
    </source>
</reference>
<dbReference type="InterPro" id="IPR001229">
    <property type="entry name" value="Jacalin-like_lectin_dom"/>
</dbReference>
<keyword evidence="2" id="KW-0430">Lectin</keyword>
<dbReference type="Gene3D" id="2.100.10.30">
    <property type="entry name" value="Jacalin-like lectin domain"/>
    <property type="match status" value="2"/>
</dbReference>
<comment type="similarity">
    <text evidence="1">Belongs to the jacalin lectin family.</text>
</comment>
<comment type="caution">
    <text evidence="4">The sequence shown here is derived from an EMBL/GenBank/DDBJ whole genome shotgun (WGS) entry which is preliminary data.</text>
</comment>
<feature type="domain" description="Jacalin-type lectin" evidence="3">
    <location>
        <begin position="181"/>
        <end position="325"/>
    </location>
</feature>
<keyword evidence="5" id="KW-1185">Reference proteome</keyword>
<dbReference type="GO" id="GO:0030246">
    <property type="term" value="F:carbohydrate binding"/>
    <property type="evidence" value="ECO:0007669"/>
    <property type="project" value="UniProtKB-KW"/>
</dbReference>
<sequence>MVCGRFSKKMMIKAGPWGGSQEATAWEVIGIMKISQIYITYCCEKIRSIQFQYIDENGKLMLSPVHGVRQGQNFEVLTFDLQKEYLTQLSGTCRLGLDNSLYCVSSLTFVTNQNTFGPFGYIGCSTFDFRCWSSENHQSVRGFYGTALSRLAYTSAQDKPMNQTLTHWSRGKAPYDKHPAAANLSHLSVLCGDVWDEKGHAKISQILISYDNSVIHSIQFQYIENGKLVLSPVHGTSKGDKFDVVTFDPENEFLTRLSGTYDSSDWSAISSLTFATNRDTYGPFGNDGLDNKFFEFRCGDFEGFGGFHGTADPQGLRSIGMYISPRKAI</sequence>
<dbReference type="PANTHER" id="PTHR47293">
    <property type="entry name" value="JACALIN-RELATED LECTIN 3"/>
    <property type="match status" value="1"/>
</dbReference>
<name>A0A9Q0FZJ6_9ROSI</name>
<accession>A0A9Q0FZJ6</accession>
<dbReference type="Pfam" id="PF01419">
    <property type="entry name" value="Jacalin"/>
    <property type="match status" value="2"/>
</dbReference>
<evidence type="ECO:0000256" key="1">
    <source>
        <dbReference type="ARBA" id="ARBA00006568"/>
    </source>
</evidence>
<proteinExistence type="inferred from homology"/>
<dbReference type="EMBL" id="JAKUCV010003274">
    <property type="protein sequence ID" value="KAJ4839555.1"/>
    <property type="molecule type" value="Genomic_DNA"/>
</dbReference>
<evidence type="ECO:0000313" key="5">
    <source>
        <dbReference type="Proteomes" id="UP001141552"/>
    </source>
</evidence>
<dbReference type="SUPFAM" id="SSF51101">
    <property type="entry name" value="Mannose-binding lectins"/>
    <property type="match status" value="2"/>
</dbReference>
<evidence type="ECO:0000256" key="2">
    <source>
        <dbReference type="ARBA" id="ARBA00022734"/>
    </source>
</evidence>
<dbReference type="OrthoDB" id="581739at2759"/>
<dbReference type="SMART" id="SM00915">
    <property type="entry name" value="Jacalin"/>
    <property type="match status" value="2"/>
</dbReference>
<dbReference type="CDD" id="cd09612">
    <property type="entry name" value="Jacalin"/>
    <property type="match status" value="1"/>
</dbReference>
<dbReference type="PROSITE" id="PS51752">
    <property type="entry name" value="JACALIN_LECTIN"/>
    <property type="match status" value="2"/>
</dbReference>
<dbReference type="InterPro" id="IPR036404">
    <property type="entry name" value="Jacalin-like_lectin_dom_sf"/>
</dbReference>
<dbReference type="AlphaFoldDB" id="A0A9Q0FZJ6"/>
<protein>
    <recommendedName>
        <fullName evidence="3">Jacalin-type lectin domain-containing protein</fullName>
    </recommendedName>
</protein>
<dbReference type="InterPro" id="IPR033734">
    <property type="entry name" value="Jacalin-like_lectin_dom_plant"/>
</dbReference>
<dbReference type="Proteomes" id="UP001141552">
    <property type="component" value="Unassembled WGS sequence"/>
</dbReference>
<gene>
    <name evidence="4" type="ORF">Tsubulata_042793</name>
</gene>
<feature type="domain" description="Jacalin-type lectin" evidence="3">
    <location>
        <begin position="11"/>
        <end position="160"/>
    </location>
</feature>
<reference evidence="4" key="1">
    <citation type="submission" date="2022-02" db="EMBL/GenBank/DDBJ databases">
        <authorList>
            <person name="Henning P.M."/>
            <person name="McCubbin A.G."/>
            <person name="Shore J.S."/>
        </authorList>
    </citation>
    <scope>NUCLEOTIDE SEQUENCE</scope>
    <source>
        <strain evidence="4">F60SS</strain>
        <tissue evidence="4">Leaves</tissue>
    </source>
</reference>